<dbReference type="EMBL" id="FJUY01000001">
    <property type="protein sequence ID" value="CZT14634.1"/>
    <property type="molecule type" value="Genomic_DNA"/>
</dbReference>
<reference evidence="2 3" key="1">
    <citation type="submission" date="2016-03" db="EMBL/GenBank/DDBJ databases">
        <authorList>
            <person name="Ploux O."/>
        </authorList>
    </citation>
    <scope>NUCLEOTIDE SEQUENCE [LARGE SCALE GENOMIC DNA]</scope>
    <source>
        <strain evidence="2 3">URUG2</strain>
    </source>
</reference>
<dbReference type="GeneID" id="35595976"/>
<sequence>MPPKMTGLRRRQKAANSMQSKVDWDRYEASGIQHGGTSSEAEATDSDSVSSFSSGMDTETDILDWSKPDPGLRYTLIEDENGDFLCPEDTTQKPMRQAKKSLPRKSNKELGKKSGLLDSKAMQAAVRAKNKNKNQQRSITKQHPNTKQHPKGIEKQAKGIKLQHGLEKSKPKSLMVTLKIRGTKTNQSRRQIGGENIQKNTERFDGGDSAVGLDEGGEVTIPAIEYPIDGWFFG</sequence>
<keyword evidence="3" id="KW-1185">Reference proteome</keyword>
<evidence type="ECO:0000313" key="2">
    <source>
        <dbReference type="EMBL" id="CZT14634.1"/>
    </source>
</evidence>
<evidence type="ECO:0000256" key="1">
    <source>
        <dbReference type="SAM" id="MobiDB-lite"/>
    </source>
</evidence>
<feature type="compositionally biased region" description="Basic residues" evidence="1">
    <location>
        <begin position="96"/>
        <end position="105"/>
    </location>
</feature>
<dbReference type="AlphaFoldDB" id="A0A2D3UX09"/>
<evidence type="ECO:0000313" key="3">
    <source>
        <dbReference type="Proteomes" id="UP000225277"/>
    </source>
</evidence>
<feature type="region of interest" description="Disordered" evidence="1">
    <location>
        <begin position="129"/>
        <end position="154"/>
    </location>
</feature>
<dbReference type="Proteomes" id="UP000225277">
    <property type="component" value="Unassembled WGS sequence"/>
</dbReference>
<organism evidence="2 3">
    <name type="scientific">Ramularia collo-cygni</name>
    <dbReference type="NCBI Taxonomy" id="112498"/>
    <lineage>
        <taxon>Eukaryota</taxon>
        <taxon>Fungi</taxon>
        <taxon>Dikarya</taxon>
        <taxon>Ascomycota</taxon>
        <taxon>Pezizomycotina</taxon>
        <taxon>Dothideomycetes</taxon>
        <taxon>Dothideomycetidae</taxon>
        <taxon>Mycosphaerellales</taxon>
        <taxon>Mycosphaerellaceae</taxon>
        <taxon>Ramularia</taxon>
    </lineage>
</organism>
<proteinExistence type="predicted"/>
<feature type="region of interest" description="Disordered" evidence="1">
    <location>
        <begin position="1"/>
        <end position="69"/>
    </location>
</feature>
<dbReference type="RefSeq" id="XP_023621531.1">
    <property type="nucleotide sequence ID" value="XM_023765763.1"/>
</dbReference>
<protein>
    <submittedName>
        <fullName evidence="2">Uncharacterized protein</fullName>
    </submittedName>
</protein>
<accession>A0A2D3UX09</accession>
<name>A0A2D3UX09_9PEZI</name>
<gene>
    <name evidence="2" type="ORF">RCC_00606</name>
</gene>
<feature type="region of interest" description="Disordered" evidence="1">
    <location>
        <begin position="84"/>
        <end position="113"/>
    </location>
</feature>